<name>A0ABP1QGV1_9HEXA</name>
<evidence type="ECO:0008006" key="4">
    <source>
        <dbReference type="Google" id="ProtNLM"/>
    </source>
</evidence>
<evidence type="ECO:0000313" key="3">
    <source>
        <dbReference type="Proteomes" id="UP001642540"/>
    </source>
</evidence>
<sequence>MRCYNCSRIDSANRFIRVHSGNSNVYNVNGHLIRVEKEECDCNKIGESDSSRMTSERQSYEEISLLAVFFNFLYYFPLIPFKTVLVAETNQYRIQTHMVQKILCLFFHFGVVFFVVSLSLLGVLELKNTLEPSIVRIFDAVNNFTTCASAFLIIFILWRRREKYLEVVENTRVTLRQVKKLKILLYPFITLSSIAMIVVSCLLLQDDAHFYCLRNLDKFLLDKNTSSSNLTSLNFSSSFFEYVFYMGLSAMIVHGSLIYVVIHGTSLMIILTMTKLGKALETELKIGNQTLDVQKGNEFYRRLKSKAKLITNLYGNQILGFYITSICYYAQAPHVFLGKRGNTEKLIMAYFTLTIVGWIVAAEFHKNVQETVLKWIAAHTGNANLGVEDRLALLSLSNEMAADPIALSSRYFSVTYQQFSAVSALQY</sequence>
<organism evidence="2 3">
    <name type="scientific">Orchesella dallaii</name>
    <dbReference type="NCBI Taxonomy" id="48710"/>
    <lineage>
        <taxon>Eukaryota</taxon>
        <taxon>Metazoa</taxon>
        <taxon>Ecdysozoa</taxon>
        <taxon>Arthropoda</taxon>
        <taxon>Hexapoda</taxon>
        <taxon>Collembola</taxon>
        <taxon>Entomobryomorpha</taxon>
        <taxon>Entomobryoidea</taxon>
        <taxon>Orchesellidae</taxon>
        <taxon>Orchesellinae</taxon>
        <taxon>Orchesella</taxon>
    </lineage>
</organism>
<feature type="transmembrane region" description="Helical" evidence="1">
    <location>
        <begin position="346"/>
        <end position="364"/>
    </location>
</feature>
<gene>
    <name evidence="2" type="ORF">ODALV1_LOCUS11183</name>
</gene>
<keyword evidence="1" id="KW-0472">Membrane</keyword>
<feature type="transmembrane region" description="Helical" evidence="1">
    <location>
        <begin position="309"/>
        <end position="331"/>
    </location>
</feature>
<feature type="transmembrane region" description="Helical" evidence="1">
    <location>
        <begin position="102"/>
        <end position="121"/>
    </location>
</feature>
<accession>A0ABP1QGV1</accession>
<reference evidence="2 3" key="1">
    <citation type="submission" date="2024-08" db="EMBL/GenBank/DDBJ databases">
        <authorList>
            <person name="Cucini C."/>
            <person name="Frati F."/>
        </authorList>
    </citation>
    <scope>NUCLEOTIDE SEQUENCE [LARGE SCALE GENOMIC DNA]</scope>
</reference>
<keyword evidence="3" id="KW-1185">Reference proteome</keyword>
<protein>
    <recommendedName>
        <fullName evidence="4">Gustatory receptor</fullName>
    </recommendedName>
</protein>
<feature type="transmembrane region" description="Helical" evidence="1">
    <location>
        <begin position="141"/>
        <end position="158"/>
    </location>
</feature>
<keyword evidence="1" id="KW-0812">Transmembrane</keyword>
<evidence type="ECO:0000313" key="2">
    <source>
        <dbReference type="EMBL" id="CAL8102570.1"/>
    </source>
</evidence>
<feature type="transmembrane region" description="Helical" evidence="1">
    <location>
        <begin position="183"/>
        <end position="205"/>
    </location>
</feature>
<proteinExistence type="predicted"/>
<dbReference type="EMBL" id="CAXLJM020000034">
    <property type="protein sequence ID" value="CAL8102570.1"/>
    <property type="molecule type" value="Genomic_DNA"/>
</dbReference>
<comment type="caution">
    <text evidence="2">The sequence shown here is derived from an EMBL/GenBank/DDBJ whole genome shotgun (WGS) entry which is preliminary data.</text>
</comment>
<evidence type="ECO:0000256" key="1">
    <source>
        <dbReference type="SAM" id="Phobius"/>
    </source>
</evidence>
<feature type="transmembrane region" description="Helical" evidence="1">
    <location>
        <begin position="242"/>
        <end position="271"/>
    </location>
</feature>
<dbReference type="Proteomes" id="UP001642540">
    <property type="component" value="Unassembled WGS sequence"/>
</dbReference>
<keyword evidence="1" id="KW-1133">Transmembrane helix</keyword>